<name>A0A9W8E6U4_9FUNG</name>
<accession>A0A9W8E6U4</accession>
<dbReference type="GO" id="GO:0003697">
    <property type="term" value="F:single-stranded DNA binding"/>
    <property type="evidence" value="ECO:0007669"/>
    <property type="project" value="InterPro"/>
</dbReference>
<dbReference type="OrthoDB" id="5236983at2759"/>
<dbReference type="Proteomes" id="UP001150925">
    <property type="component" value="Unassembled WGS sequence"/>
</dbReference>
<sequence length="199" mass="22935">MWKSRRNEEPNIHELFHKYNQSNFQGLLSDVRLRWSNDLPFDTAGQYIDRHGNSPGLIELNARKLRGRPSSETVTTLLHEMIHAYVDYTGRNDYEDHHGPNFQGEMRRINQELNANVQPHYEPEEDRSGYSFPWGGQQGWTPGSIHRSSIRADGSGRTVHYEDTWTCSDDHSRGNSLGNFTVSVPQTVGGWCGLYNWND</sequence>
<dbReference type="PANTHER" id="PTHR21220:SF0">
    <property type="entry name" value="DNA-DEPENDENT METALLOPROTEASE SPRTN"/>
    <property type="match status" value="1"/>
</dbReference>
<feature type="domain" description="SprT-like" evidence="1">
    <location>
        <begin position="10"/>
        <end position="174"/>
    </location>
</feature>
<dbReference type="GO" id="GO:0031593">
    <property type="term" value="F:polyubiquitin modification-dependent protein binding"/>
    <property type="evidence" value="ECO:0007669"/>
    <property type="project" value="TreeGrafter"/>
</dbReference>
<evidence type="ECO:0000259" key="1">
    <source>
        <dbReference type="SMART" id="SM00731"/>
    </source>
</evidence>
<protein>
    <recommendedName>
        <fullName evidence="1">SprT-like domain-containing protein</fullName>
    </recommendedName>
</protein>
<dbReference type="GO" id="GO:0004222">
    <property type="term" value="F:metalloendopeptidase activity"/>
    <property type="evidence" value="ECO:0007669"/>
    <property type="project" value="InterPro"/>
</dbReference>
<dbReference type="InterPro" id="IPR006640">
    <property type="entry name" value="SprT-like_domain"/>
</dbReference>
<dbReference type="GO" id="GO:0005634">
    <property type="term" value="C:nucleus"/>
    <property type="evidence" value="ECO:0007669"/>
    <property type="project" value="TreeGrafter"/>
</dbReference>
<dbReference type="EMBL" id="JANBPY010001043">
    <property type="protein sequence ID" value="KAJ1961937.1"/>
    <property type="molecule type" value="Genomic_DNA"/>
</dbReference>
<dbReference type="InterPro" id="IPR044245">
    <property type="entry name" value="Spartan"/>
</dbReference>
<dbReference type="Pfam" id="PF10263">
    <property type="entry name" value="SprT-like"/>
    <property type="match status" value="1"/>
</dbReference>
<gene>
    <name evidence="2" type="ORF">IWQ62_003691</name>
</gene>
<keyword evidence="3" id="KW-1185">Reference proteome</keyword>
<evidence type="ECO:0000313" key="2">
    <source>
        <dbReference type="EMBL" id="KAJ1961937.1"/>
    </source>
</evidence>
<proteinExistence type="predicted"/>
<comment type="caution">
    <text evidence="2">The sequence shown here is derived from an EMBL/GenBank/DDBJ whole genome shotgun (WGS) entry which is preliminary data.</text>
</comment>
<organism evidence="2 3">
    <name type="scientific">Dispira parvispora</name>
    <dbReference type="NCBI Taxonomy" id="1520584"/>
    <lineage>
        <taxon>Eukaryota</taxon>
        <taxon>Fungi</taxon>
        <taxon>Fungi incertae sedis</taxon>
        <taxon>Zoopagomycota</taxon>
        <taxon>Kickxellomycotina</taxon>
        <taxon>Dimargaritomycetes</taxon>
        <taxon>Dimargaritales</taxon>
        <taxon>Dimargaritaceae</taxon>
        <taxon>Dispira</taxon>
    </lineage>
</organism>
<reference evidence="2" key="1">
    <citation type="submission" date="2022-07" db="EMBL/GenBank/DDBJ databases">
        <title>Phylogenomic reconstructions and comparative analyses of Kickxellomycotina fungi.</title>
        <authorList>
            <person name="Reynolds N.K."/>
            <person name="Stajich J.E."/>
            <person name="Barry K."/>
            <person name="Grigoriev I.V."/>
            <person name="Crous P."/>
            <person name="Smith M.E."/>
        </authorList>
    </citation>
    <scope>NUCLEOTIDE SEQUENCE</scope>
    <source>
        <strain evidence="2">RSA 1196</strain>
    </source>
</reference>
<dbReference type="AlphaFoldDB" id="A0A9W8E6U4"/>
<dbReference type="PANTHER" id="PTHR21220">
    <property type="entry name" value="DNA-DEPENDENT METALLOPROTEASE SPRTN"/>
    <property type="match status" value="1"/>
</dbReference>
<dbReference type="GO" id="GO:0006974">
    <property type="term" value="P:DNA damage response"/>
    <property type="evidence" value="ECO:0007669"/>
    <property type="project" value="InterPro"/>
</dbReference>
<evidence type="ECO:0000313" key="3">
    <source>
        <dbReference type="Proteomes" id="UP001150925"/>
    </source>
</evidence>
<dbReference type="SMART" id="SM00731">
    <property type="entry name" value="SprT"/>
    <property type="match status" value="1"/>
</dbReference>